<accession>A0AAE1YS97</accession>
<evidence type="ECO:0000313" key="2">
    <source>
        <dbReference type="Proteomes" id="UP001293254"/>
    </source>
</evidence>
<name>A0AAE1YS97_9LAMI</name>
<keyword evidence="2" id="KW-1185">Reference proteome</keyword>
<proteinExistence type="predicted"/>
<protein>
    <submittedName>
        <fullName evidence="1">Uncharacterized protein</fullName>
    </submittedName>
</protein>
<dbReference type="AlphaFoldDB" id="A0AAE1YS97"/>
<reference evidence="1" key="1">
    <citation type="submission" date="2020-06" db="EMBL/GenBank/DDBJ databases">
        <authorList>
            <person name="Li T."/>
            <person name="Hu X."/>
            <person name="Zhang T."/>
            <person name="Song X."/>
            <person name="Zhang H."/>
            <person name="Dai N."/>
            <person name="Sheng W."/>
            <person name="Hou X."/>
            <person name="Wei L."/>
        </authorList>
    </citation>
    <scope>NUCLEOTIDE SEQUENCE</scope>
    <source>
        <strain evidence="1">3651</strain>
        <tissue evidence="1">Leaf</tissue>
    </source>
</reference>
<sequence length="183" mass="19133">MPSVCLTNLVGDSEASRVSLVSFLFRGIVIILWEPDFFRPLVEDVEDDWGKYVVGLGSILKTKGISVKVLAIEGVWIGDGKRGVGCMICHGYEGLIDVVAIGVEVEYVVIAEKDASVGRWGESIGKPSGFEEWGADLVVGTVGGGGCCAVPLFLKVVGGAAQSRGPTGRGSYCSLNPGSNGHS</sequence>
<reference evidence="1" key="2">
    <citation type="journal article" date="2024" name="Plant">
        <title>Genomic evolution and insights into agronomic trait innovations of Sesamum species.</title>
        <authorList>
            <person name="Miao H."/>
            <person name="Wang L."/>
            <person name="Qu L."/>
            <person name="Liu H."/>
            <person name="Sun Y."/>
            <person name="Le M."/>
            <person name="Wang Q."/>
            <person name="Wei S."/>
            <person name="Zheng Y."/>
            <person name="Lin W."/>
            <person name="Duan Y."/>
            <person name="Cao H."/>
            <person name="Xiong S."/>
            <person name="Wang X."/>
            <person name="Wei L."/>
            <person name="Li C."/>
            <person name="Ma Q."/>
            <person name="Ju M."/>
            <person name="Zhao R."/>
            <person name="Li G."/>
            <person name="Mu C."/>
            <person name="Tian Q."/>
            <person name="Mei H."/>
            <person name="Zhang T."/>
            <person name="Gao T."/>
            <person name="Zhang H."/>
        </authorList>
    </citation>
    <scope>NUCLEOTIDE SEQUENCE</scope>
    <source>
        <strain evidence="1">3651</strain>
    </source>
</reference>
<gene>
    <name evidence="1" type="ORF">Salat_0687000</name>
</gene>
<organism evidence="1 2">
    <name type="scientific">Sesamum alatum</name>
    <dbReference type="NCBI Taxonomy" id="300844"/>
    <lineage>
        <taxon>Eukaryota</taxon>
        <taxon>Viridiplantae</taxon>
        <taxon>Streptophyta</taxon>
        <taxon>Embryophyta</taxon>
        <taxon>Tracheophyta</taxon>
        <taxon>Spermatophyta</taxon>
        <taxon>Magnoliopsida</taxon>
        <taxon>eudicotyledons</taxon>
        <taxon>Gunneridae</taxon>
        <taxon>Pentapetalae</taxon>
        <taxon>asterids</taxon>
        <taxon>lamiids</taxon>
        <taxon>Lamiales</taxon>
        <taxon>Pedaliaceae</taxon>
        <taxon>Sesamum</taxon>
    </lineage>
</organism>
<comment type="caution">
    <text evidence="1">The sequence shown here is derived from an EMBL/GenBank/DDBJ whole genome shotgun (WGS) entry which is preliminary data.</text>
</comment>
<dbReference type="EMBL" id="JACGWO010000002">
    <property type="protein sequence ID" value="KAK4435237.1"/>
    <property type="molecule type" value="Genomic_DNA"/>
</dbReference>
<evidence type="ECO:0000313" key="1">
    <source>
        <dbReference type="EMBL" id="KAK4435237.1"/>
    </source>
</evidence>
<dbReference type="Proteomes" id="UP001293254">
    <property type="component" value="Unassembled WGS sequence"/>
</dbReference>